<evidence type="ECO:0000313" key="1">
    <source>
        <dbReference type="EMBL" id="TFY85611.1"/>
    </source>
</evidence>
<dbReference type="EMBL" id="QUZU01000041">
    <property type="protein sequence ID" value="TFY85611.1"/>
    <property type="molecule type" value="Genomic_DNA"/>
</dbReference>
<sequence length="111" mass="13051">MIIVDVWSVLEGELLRYRASLPIIRQCLSFYAGACDALIKRISSCSSFEDAGELFDELHSIQRELSIVKYKFEFPLGEELQDLIYYLDRDDVPSRKYWYERFRGGLTWPAE</sequence>
<gene>
    <name evidence="1" type="ORF">DYL59_24860</name>
</gene>
<dbReference type="AlphaFoldDB" id="A0A4Z0AGW9"/>
<proteinExistence type="predicted"/>
<name>A0A4Z0AGW9_9PSED</name>
<protein>
    <submittedName>
        <fullName evidence="1">Uncharacterized protein</fullName>
    </submittedName>
</protein>
<reference evidence="1 2" key="1">
    <citation type="journal article" date="2019" name="Syst. Appl. Microbiol.">
        <title>New species of pathogenic Pseudomonas isolated from citrus in Tunisia: Proposal of Pseudomonas kairouanensis sp. nov. and Pseudomonas nabeulensis sp. nov.</title>
        <authorList>
            <person name="Oueslati M."/>
            <person name="Mulet M."/>
            <person name="Gomila M."/>
            <person name="Berge O."/>
            <person name="Hajlaoui M.R."/>
            <person name="Lalucat J."/>
            <person name="Sadfi-Zouaoui N."/>
            <person name="Garcia-Valdes E."/>
        </authorList>
    </citation>
    <scope>NUCLEOTIDE SEQUENCE [LARGE SCALE GENOMIC DNA]</scope>
    <source>
        <strain evidence="1 2">KC12</strain>
    </source>
</reference>
<evidence type="ECO:0000313" key="2">
    <source>
        <dbReference type="Proteomes" id="UP000297391"/>
    </source>
</evidence>
<dbReference type="Proteomes" id="UP000297391">
    <property type="component" value="Unassembled WGS sequence"/>
</dbReference>
<organism evidence="1 2">
    <name type="scientific">Pseudomonas kairouanensis</name>
    <dbReference type="NCBI Taxonomy" id="2293832"/>
    <lineage>
        <taxon>Bacteria</taxon>
        <taxon>Pseudomonadati</taxon>
        <taxon>Pseudomonadota</taxon>
        <taxon>Gammaproteobacteria</taxon>
        <taxon>Pseudomonadales</taxon>
        <taxon>Pseudomonadaceae</taxon>
        <taxon>Pseudomonas</taxon>
    </lineage>
</organism>
<dbReference type="InterPro" id="IPR049759">
    <property type="entry name" value="CdiI-like"/>
</dbReference>
<comment type="caution">
    <text evidence="1">The sequence shown here is derived from an EMBL/GenBank/DDBJ whole genome shotgun (WGS) entry which is preliminary data.</text>
</comment>
<keyword evidence="2" id="KW-1185">Reference proteome</keyword>
<accession>A0A4Z0AGW9</accession>
<dbReference type="CDD" id="cd21060">
    <property type="entry name" value="CdiI_NC101"/>
    <property type="match status" value="1"/>
</dbReference>